<dbReference type="EMBL" id="JAAEDH010000002">
    <property type="protein sequence ID" value="MBR0653918.1"/>
    <property type="molecule type" value="Genomic_DNA"/>
</dbReference>
<reference evidence="1" key="2">
    <citation type="journal article" date="2021" name="Syst. Appl. Microbiol.">
        <title>Roseomonas hellenica sp. nov., isolated from roots of wild-growing Alkanna tinctoria.</title>
        <authorList>
            <person name="Rat A."/>
            <person name="Naranjo H.D."/>
            <person name="Lebbe L."/>
            <person name="Cnockaert M."/>
            <person name="Krigas N."/>
            <person name="Grigoriadou K."/>
            <person name="Maloupa E."/>
            <person name="Willems A."/>
        </authorList>
    </citation>
    <scope>NUCLEOTIDE SEQUENCE</scope>
    <source>
        <strain evidence="1">LMG 28251</strain>
    </source>
</reference>
<dbReference type="PANTHER" id="PTHR40036">
    <property type="entry name" value="MACROCIN O-METHYLTRANSFERASE"/>
    <property type="match status" value="1"/>
</dbReference>
<keyword evidence="2" id="KW-1185">Reference proteome</keyword>
<dbReference type="RefSeq" id="WP_211872626.1">
    <property type="nucleotide sequence ID" value="NZ_JAAEDH010000002.1"/>
</dbReference>
<dbReference type="GO" id="GO:0008168">
    <property type="term" value="F:methyltransferase activity"/>
    <property type="evidence" value="ECO:0007669"/>
    <property type="project" value="UniProtKB-KW"/>
</dbReference>
<dbReference type="InterPro" id="IPR008884">
    <property type="entry name" value="TylF_MeTrfase"/>
</dbReference>
<organism evidence="1 2">
    <name type="scientific">Plastoroseomonas arctica</name>
    <dbReference type="NCBI Taxonomy" id="1509237"/>
    <lineage>
        <taxon>Bacteria</taxon>
        <taxon>Pseudomonadati</taxon>
        <taxon>Pseudomonadota</taxon>
        <taxon>Alphaproteobacteria</taxon>
        <taxon>Acetobacterales</taxon>
        <taxon>Acetobacteraceae</taxon>
        <taxon>Plastoroseomonas</taxon>
    </lineage>
</organism>
<name>A0AAF1JVR7_9PROT</name>
<proteinExistence type="predicted"/>
<gene>
    <name evidence="1" type="ORF">GXW79_02380</name>
</gene>
<accession>A0AAF1JVR7</accession>
<comment type="caution">
    <text evidence="1">The sequence shown here is derived from an EMBL/GenBank/DDBJ whole genome shotgun (WGS) entry which is preliminary data.</text>
</comment>
<reference evidence="1" key="1">
    <citation type="submission" date="2020-01" db="EMBL/GenBank/DDBJ databases">
        <authorList>
            <person name="Rat A."/>
        </authorList>
    </citation>
    <scope>NUCLEOTIDE SEQUENCE</scope>
    <source>
        <strain evidence="1">LMG 28251</strain>
    </source>
</reference>
<evidence type="ECO:0000313" key="1">
    <source>
        <dbReference type="EMBL" id="MBR0653918.1"/>
    </source>
</evidence>
<evidence type="ECO:0000313" key="2">
    <source>
        <dbReference type="Proteomes" id="UP001196068"/>
    </source>
</evidence>
<dbReference type="InterPro" id="IPR029063">
    <property type="entry name" value="SAM-dependent_MTases_sf"/>
</dbReference>
<dbReference type="SUPFAM" id="SSF53335">
    <property type="entry name" value="S-adenosyl-L-methionine-dependent methyltransferases"/>
    <property type="match status" value="1"/>
</dbReference>
<dbReference type="PANTHER" id="PTHR40036:SF1">
    <property type="entry name" value="MACROCIN O-METHYLTRANSFERASE"/>
    <property type="match status" value="1"/>
</dbReference>
<sequence>MTDDARIAAIAKTIIMQGELGQGAYEHYDIDRIASLAAAITSAEFVAKHLPRAPRFPSPDSFLDAMIAQAPTDGLILEFGVFSGHSITRLANARPGRAIHGFDSFTGLPEFWRPGFDAGTFALEALPRVPDNVSLHPGWFDRTLPGFLDAHPGPVAFVHVDCDLYSSTQTILAQLNARLRPGTIIAFDEYLNYPSWQMHEHKAFVEFIASTNRAYEWIGLVPSYEQAAVRLLS</sequence>
<protein>
    <submittedName>
        <fullName evidence="1">Class I SAM-dependent methyltransferase</fullName>
    </submittedName>
</protein>
<dbReference type="AlphaFoldDB" id="A0AAF1JVR7"/>
<dbReference type="Pfam" id="PF13578">
    <property type="entry name" value="Methyltransf_24"/>
    <property type="match status" value="1"/>
</dbReference>
<dbReference type="Gene3D" id="3.40.50.150">
    <property type="entry name" value="Vaccinia Virus protein VP39"/>
    <property type="match status" value="1"/>
</dbReference>
<dbReference type="Proteomes" id="UP001196068">
    <property type="component" value="Unassembled WGS sequence"/>
</dbReference>
<dbReference type="GO" id="GO:0032259">
    <property type="term" value="P:methylation"/>
    <property type="evidence" value="ECO:0007669"/>
    <property type="project" value="UniProtKB-KW"/>
</dbReference>
<keyword evidence="1" id="KW-0808">Transferase</keyword>
<keyword evidence="1" id="KW-0489">Methyltransferase</keyword>